<sequence length="293" mass="31235">MRPPRGLVAPAALLIALTLAGCGSSKDTDAKGSPEPTKTAEVKHVIHVTYDDPVDTQDAGYVGQVAAASGVSPQAFAEEILKDGAIDDIAAGFSDNFALPTDLTIHVTSAEGSPNYDPSTKTVTIYYDFANLTGNIIKAGNPKMSDADLGTQWAAVNDFVLVHELGHAFVDVFEIPITGREEDAVDGLATYFFTDQVPHGASYAFDAASFFHGLQDYQGAPDLTQFANEHSLSVQRAFDIACKVAGSSEETMQQIAALGVLPEDRPARCPGEYEQNAKAWSTLLKPHLRSTQD</sequence>
<evidence type="ECO:0000313" key="3">
    <source>
        <dbReference type="Proteomes" id="UP000277094"/>
    </source>
</evidence>
<dbReference type="EMBL" id="RJSG01000001">
    <property type="protein sequence ID" value="RNL80909.1"/>
    <property type="molecule type" value="Genomic_DNA"/>
</dbReference>
<evidence type="ECO:0000313" key="2">
    <source>
        <dbReference type="EMBL" id="RNL80909.1"/>
    </source>
</evidence>
<evidence type="ECO:0008006" key="4">
    <source>
        <dbReference type="Google" id="ProtNLM"/>
    </source>
</evidence>
<dbReference type="Pfam" id="PF14247">
    <property type="entry name" value="DUF4344"/>
    <property type="match status" value="1"/>
</dbReference>
<keyword evidence="1" id="KW-0732">Signal</keyword>
<dbReference type="OrthoDB" id="935695at2"/>
<gene>
    <name evidence="2" type="ORF">EFL95_00525</name>
</gene>
<accession>A0A3N0DZ82</accession>
<organism evidence="2 3">
    <name type="scientific">Nocardioides marmorisolisilvae</name>
    <dbReference type="NCBI Taxonomy" id="1542737"/>
    <lineage>
        <taxon>Bacteria</taxon>
        <taxon>Bacillati</taxon>
        <taxon>Actinomycetota</taxon>
        <taxon>Actinomycetes</taxon>
        <taxon>Propionibacteriales</taxon>
        <taxon>Nocardioidaceae</taxon>
        <taxon>Nocardioides</taxon>
    </lineage>
</organism>
<comment type="caution">
    <text evidence="2">The sequence shown here is derived from an EMBL/GenBank/DDBJ whole genome shotgun (WGS) entry which is preliminary data.</text>
</comment>
<dbReference type="AlphaFoldDB" id="A0A3N0DZ82"/>
<dbReference type="Proteomes" id="UP000277094">
    <property type="component" value="Unassembled WGS sequence"/>
</dbReference>
<dbReference type="PROSITE" id="PS51257">
    <property type="entry name" value="PROKAR_LIPOPROTEIN"/>
    <property type="match status" value="1"/>
</dbReference>
<protein>
    <recommendedName>
        <fullName evidence="4">Peptidase</fullName>
    </recommendedName>
</protein>
<dbReference type="RefSeq" id="WP_123232116.1">
    <property type="nucleotide sequence ID" value="NZ_RJSG01000001.1"/>
</dbReference>
<feature type="signal peptide" evidence="1">
    <location>
        <begin position="1"/>
        <end position="20"/>
    </location>
</feature>
<evidence type="ECO:0000256" key="1">
    <source>
        <dbReference type="SAM" id="SignalP"/>
    </source>
</evidence>
<feature type="chain" id="PRO_5039385659" description="Peptidase" evidence="1">
    <location>
        <begin position="21"/>
        <end position="293"/>
    </location>
</feature>
<keyword evidence="3" id="KW-1185">Reference proteome</keyword>
<reference evidence="2 3" key="1">
    <citation type="submission" date="2018-11" db="EMBL/GenBank/DDBJ databases">
        <authorList>
            <person name="Li F."/>
        </authorList>
    </citation>
    <scope>NUCLEOTIDE SEQUENCE [LARGE SCALE GENOMIC DNA]</scope>
    <source>
        <strain evidence="2 3">KIS18-7</strain>
    </source>
</reference>
<dbReference type="InterPro" id="IPR025644">
    <property type="entry name" value="DUF4344"/>
</dbReference>
<name>A0A3N0DZ82_9ACTN</name>
<proteinExistence type="predicted"/>